<dbReference type="Pfam" id="PF17676">
    <property type="entry name" value="Peptidase_S66C"/>
    <property type="match status" value="1"/>
</dbReference>
<dbReference type="InterPro" id="IPR003507">
    <property type="entry name" value="S66_fam"/>
</dbReference>
<sequence length="276" mass="29596">MRIGVVAPSTPIRAEVAERVAAIAAESFPEAELVFHPQCFLAYGHFAGDDRVRAAAFADYACDSGFDAIWFARGGYGSCRIAEEVIEQLAGNAAARDKTYLGYSDAGFVLAGLYRAGFPHIVHGPMANELRREGGEAAVRRSLAWLVRRDAGALEPGLGSDPVAAFNITVLSQLLGTSLQPDLAGHVLLLEDVSEYMYSIDRSMFHITSNPGIRRIAGIRLGRVSNVPVNEPDFGADEEQVVRYWCARAGIAYQGAADVGHDSANKVVPFGRADPG</sequence>
<dbReference type="GO" id="GO:0008236">
    <property type="term" value="F:serine-type peptidase activity"/>
    <property type="evidence" value="ECO:0007669"/>
    <property type="project" value="UniProtKB-KW"/>
</dbReference>
<evidence type="ECO:0000259" key="6">
    <source>
        <dbReference type="Pfam" id="PF02016"/>
    </source>
</evidence>
<proteinExistence type="inferred from homology"/>
<comment type="similarity">
    <text evidence="1">Belongs to the peptidase S66 family.</text>
</comment>
<keyword evidence="3" id="KW-0645">Protease</keyword>
<keyword evidence="5" id="KW-0720">Serine protease</keyword>
<dbReference type="Gene3D" id="3.50.30.60">
    <property type="entry name" value="LD-carboxypeptidase A C-terminal domain-like"/>
    <property type="match status" value="1"/>
</dbReference>
<dbReference type="PANTHER" id="PTHR30237">
    <property type="entry name" value="MURAMOYLTETRAPEPTIDE CARBOXYPEPTIDASE"/>
    <property type="match status" value="1"/>
</dbReference>
<dbReference type="InterPro" id="IPR029062">
    <property type="entry name" value="Class_I_gatase-like"/>
</dbReference>
<feature type="domain" description="LD-carboxypeptidase C-terminal" evidence="7">
    <location>
        <begin position="167"/>
        <end position="272"/>
    </location>
</feature>
<gene>
    <name evidence="8" type="ORF">C7I55_09275</name>
</gene>
<dbReference type="GO" id="GO:0006508">
    <property type="term" value="P:proteolysis"/>
    <property type="evidence" value="ECO:0007669"/>
    <property type="project" value="UniProtKB-KW"/>
</dbReference>
<evidence type="ECO:0000256" key="5">
    <source>
        <dbReference type="ARBA" id="ARBA00022825"/>
    </source>
</evidence>
<dbReference type="OrthoDB" id="9807329at2"/>
<comment type="caution">
    <text evidence="8">The sequence shown here is derived from an EMBL/GenBank/DDBJ whole genome shotgun (WGS) entry which is preliminary data.</text>
</comment>
<dbReference type="InterPro" id="IPR040449">
    <property type="entry name" value="Peptidase_S66_N"/>
</dbReference>
<evidence type="ECO:0000256" key="3">
    <source>
        <dbReference type="ARBA" id="ARBA00022670"/>
    </source>
</evidence>
<dbReference type="SUPFAM" id="SSF141986">
    <property type="entry name" value="LD-carboxypeptidase A C-terminal domain-like"/>
    <property type="match status" value="1"/>
</dbReference>
<keyword evidence="4" id="KW-0378">Hydrolase</keyword>
<evidence type="ECO:0000256" key="2">
    <source>
        <dbReference type="ARBA" id="ARBA00022645"/>
    </source>
</evidence>
<dbReference type="AlphaFoldDB" id="A0A2P7QRE3"/>
<evidence type="ECO:0000313" key="9">
    <source>
        <dbReference type="Proteomes" id="UP000241167"/>
    </source>
</evidence>
<dbReference type="SUPFAM" id="SSF52317">
    <property type="entry name" value="Class I glutamine amidotransferase-like"/>
    <property type="match status" value="1"/>
</dbReference>
<dbReference type="Gene3D" id="3.40.50.10740">
    <property type="entry name" value="Class I glutamine amidotransferase-like"/>
    <property type="match status" value="1"/>
</dbReference>
<dbReference type="EMBL" id="PXYI01000003">
    <property type="protein sequence ID" value="PSJ40514.1"/>
    <property type="molecule type" value="Genomic_DNA"/>
</dbReference>
<evidence type="ECO:0000259" key="7">
    <source>
        <dbReference type="Pfam" id="PF17676"/>
    </source>
</evidence>
<reference evidence="8 9" key="1">
    <citation type="submission" date="2018-03" db="EMBL/GenBank/DDBJ databases">
        <title>The draft genome of Sphingosinicella sp. GL-C-18.</title>
        <authorList>
            <person name="Liu L."/>
            <person name="Li L."/>
            <person name="Liang L."/>
            <person name="Zhang X."/>
            <person name="Wang T."/>
        </authorList>
    </citation>
    <scope>NUCLEOTIDE SEQUENCE [LARGE SCALE GENOMIC DNA]</scope>
    <source>
        <strain evidence="8 9">GL-C-18</strain>
    </source>
</reference>
<dbReference type="InterPro" id="IPR040921">
    <property type="entry name" value="Peptidase_S66C"/>
</dbReference>
<dbReference type="PANTHER" id="PTHR30237:SF2">
    <property type="entry name" value="MUREIN TETRAPEPTIDE CARBOXYPEPTIDASE"/>
    <property type="match status" value="1"/>
</dbReference>
<dbReference type="InterPro" id="IPR027478">
    <property type="entry name" value="LdcA_N"/>
</dbReference>
<protein>
    <submittedName>
        <fullName evidence="8">LD-carboxypeptidase</fullName>
    </submittedName>
</protein>
<dbReference type="InterPro" id="IPR027461">
    <property type="entry name" value="Carboxypeptidase_A_C_sf"/>
</dbReference>
<dbReference type="Proteomes" id="UP000241167">
    <property type="component" value="Unassembled WGS sequence"/>
</dbReference>
<accession>A0A2P7QRE3</accession>
<organism evidence="8 9">
    <name type="scientific">Allosphingosinicella deserti</name>
    <dbReference type="NCBI Taxonomy" id="2116704"/>
    <lineage>
        <taxon>Bacteria</taxon>
        <taxon>Pseudomonadati</taxon>
        <taxon>Pseudomonadota</taxon>
        <taxon>Alphaproteobacteria</taxon>
        <taxon>Sphingomonadales</taxon>
        <taxon>Sphingomonadaceae</taxon>
        <taxon>Allosphingosinicella</taxon>
    </lineage>
</organism>
<evidence type="ECO:0000256" key="4">
    <source>
        <dbReference type="ARBA" id="ARBA00022801"/>
    </source>
</evidence>
<dbReference type="Pfam" id="PF02016">
    <property type="entry name" value="Peptidase_S66"/>
    <property type="match status" value="1"/>
</dbReference>
<dbReference type="GO" id="GO:0004180">
    <property type="term" value="F:carboxypeptidase activity"/>
    <property type="evidence" value="ECO:0007669"/>
    <property type="project" value="UniProtKB-KW"/>
</dbReference>
<feature type="domain" description="LD-carboxypeptidase N-terminal" evidence="6">
    <location>
        <begin position="3"/>
        <end position="123"/>
    </location>
</feature>
<keyword evidence="2 8" id="KW-0121">Carboxypeptidase</keyword>
<name>A0A2P7QRE3_9SPHN</name>
<keyword evidence="9" id="KW-1185">Reference proteome</keyword>
<evidence type="ECO:0000313" key="8">
    <source>
        <dbReference type="EMBL" id="PSJ40514.1"/>
    </source>
</evidence>
<dbReference type="CDD" id="cd07025">
    <property type="entry name" value="Peptidase_S66"/>
    <property type="match status" value="1"/>
</dbReference>
<dbReference type="RefSeq" id="WP_106512666.1">
    <property type="nucleotide sequence ID" value="NZ_PXYI01000003.1"/>
</dbReference>
<evidence type="ECO:0000256" key="1">
    <source>
        <dbReference type="ARBA" id="ARBA00010233"/>
    </source>
</evidence>